<feature type="compositionally biased region" description="Low complexity" evidence="3">
    <location>
        <begin position="56"/>
        <end position="79"/>
    </location>
</feature>
<dbReference type="Gene3D" id="3.90.1150.10">
    <property type="entry name" value="Aspartate Aminotransferase, domain 1"/>
    <property type="match status" value="1"/>
</dbReference>
<dbReference type="Proteomes" id="UP000825002">
    <property type="component" value="Unassembled WGS sequence"/>
</dbReference>
<accession>A0ABQ7S6A7</accession>
<dbReference type="PROSITE" id="PS00600">
    <property type="entry name" value="AA_TRANSFER_CLASS_3"/>
    <property type="match status" value="1"/>
</dbReference>
<dbReference type="CDD" id="cd00610">
    <property type="entry name" value="OAT_like"/>
    <property type="match status" value="1"/>
</dbReference>
<gene>
    <name evidence="4" type="primary">etnppl</name>
    <name evidence="4" type="ORF">GZH46_02727</name>
</gene>
<feature type="compositionally biased region" description="Low complexity" evidence="3">
    <location>
        <begin position="526"/>
        <end position="551"/>
    </location>
</feature>
<dbReference type="PANTHER" id="PTHR45688">
    <property type="match status" value="1"/>
</dbReference>
<dbReference type="Pfam" id="PF00202">
    <property type="entry name" value="Aminotran_3"/>
    <property type="match status" value="1"/>
</dbReference>
<feature type="region of interest" description="Disordered" evidence="3">
    <location>
        <begin position="524"/>
        <end position="551"/>
    </location>
</feature>
<evidence type="ECO:0000256" key="3">
    <source>
        <dbReference type="SAM" id="MobiDB-lite"/>
    </source>
</evidence>
<sequence>SEGQGSSFYDATYCTKPSNESRKSINVALNSVLIMAHAFDTLSASSLDSGVEMSPNQIGSNNKQQQQQQHRNNNPQPLQSMSKEQTLCMRKKHVGPSVTLFFKNDPIKMVQGVGQYLYDEQGQQYLDCINNVAHVGHGNKHVQATVSRQLALLNTNSRFLHDNLALYAQRITSYFPAQLSVCYLVNSGSEANDLAMRLARAHTGHKDIICLEGAYHGNITSTMSISPYKNDHLINYKPKKSVHVAPLPCSYRGKFNRDEFNDDEIGRLYAKSVDNIIDEAHSNGRNIAAMFIESMVSCGGQTPLPNNYLRSVSRYLKDNGILMVCDEVQTGFGRTGKKMWAFQLDGDDIVPDIVTIGKPMGNGFPVSAVITTADIADSFHRIGTEYFNTYGGNAASCAAAMAVLDELENRQLQRNADLVGTHMLAQLQRIKSTSLIIGDVRGIGFFIGIDIVENNHCESKTPAPELATMLVYRFRDEHILMSTEGKFGNVLKFKPPMTFNMDDAARFLDVFVKALTDIELSLTHTSSSSSSSSSSASSVSSYSWAESSVEL</sequence>
<name>A0ABQ7S6A7_9ACAR</name>
<dbReference type="InterPro" id="IPR015421">
    <property type="entry name" value="PyrdxlP-dep_Trfase_major"/>
</dbReference>
<dbReference type="Gene3D" id="3.40.640.10">
    <property type="entry name" value="Type I PLP-dependent aspartate aminotransferase-like (Major domain)"/>
    <property type="match status" value="1"/>
</dbReference>
<dbReference type="SUPFAM" id="SSF53383">
    <property type="entry name" value="PLP-dependent transferases"/>
    <property type="match status" value="1"/>
</dbReference>
<dbReference type="InterPro" id="IPR015422">
    <property type="entry name" value="PyrdxlP-dep_Trfase_small"/>
</dbReference>
<evidence type="ECO:0000256" key="1">
    <source>
        <dbReference type="ARBA" id="ARBA00008954"/>
    </source>
</evidence>
<protein>
    <submittedName>
        <fullName evidence="4">Ethanolamine-phosphate phospho-lyase</fullName>
    </submittedName>
</protein>
<reference evidence="4 5" key="1">
    <citation type="submission" date="2020-10" db="EMBL/GenBank/DDBJ databases">
        <authorList>
            <person name="Klimov P.B."/>
            <person name="Dyachkov S.M."/>
            <person name="Chetverikov P.E."/>
        </authorList>
    </citation>
    <scope>NUCLEOTIDE SEQUENCE [LARGE SCALE GENOMIC DNA]</scope>
    <source>
        <strain evidence="4">BMOC 18-1129-001#AD2665</strain>
        <tissue evidence="4">Entire mites</tissue>
    </source>
</reference>
<evidence type="ECO:0000313" key="4">
    <source>
        <dbReference type="EMBL" id="KAG9508770.1"/>
    </source>
</evidence>
<organism evidence="4 5">
    <name type="scientific">Fragariocoptes setiger</name>
    <dbReference type="NCBI Taxonomy" id="1670756"/>
    <lineage>
        <taxon>Eukaryota</taxon>
        <taxon>Metazoa</taxon>
        <taxon>Ecdysozoa</taxon>
        <taxon>Arthropoda</taxon>
        <taxon>Chelicerata</taxon>
        <taxon>Arachnida</taxon>
        <taxon>Acari</taxon>
        <taxon>Acariformes</taxon>
        <taxon>Trombidiformes</taxon>
        <taxon>Prostigmata</taxon>
        <taxon>Eupodina</taxon>
        <taxon>Eriophyoidea</taxon>
        <taxon>Phytoptidae</taxon>
        <taxon>Fragariocoptes</taxon>
    </lineage>
</organism>
<keyword evidence="2" id="KW-0663">Pyridoxal phosphate</keyword>
<proteinExistence type="inferred from homology"/>
<keyword evidence="5" id="KW-1185">Reference proteome</keyword>
<comment type="caution">
    <text evidence="4">The sequence shown here is derived from an EMBL/GenBank/DDBJ whole genome shotgun (WGS) entry which is preliminary data.</text>
</comment>
<evidence type="ECO:0000313" key="5">
    <source>
        <dbReference type="Proteomes" id="UP000825002"/>
    </source>
</evidence>
<evidence type="ECO:0000256" key="2">
    <source>
        <dbReference type="ARBA" id="ARBA00022898"/>
    </source>
</evidence>
<comment type="similarity">
    <text evidence="1">Belongs to the class-III pyridoxal-phosphate-dependent aminotransferase family.</text>
</comment>
<feature type="non-terminal residue" evidence="4">
    <location>
        <position position="1"/>
    </location>
</feature>
<dbReference type="InterPro" id="IPR015424">
    <property type="entry name" value="PyrdxlP-dep_Trfase"/>
</dbReference>
<dbReference type="PANTHER" id="PTHR45688:SF13">
    <property type="entry name" value="ALANINE--GLYOXYLATE AMINOTRANSFERASE 2-LIKE"/>
    <property type="match status" value="1"/>
</dbReference>
<feature type="region of interest" description="Disordered" evidence="3">
    <location>
        <begin position="50"/>
        <end position="79"/>
    </location>
</feature>
<dbReference type="InterPro" id="IPR005814">
    <property type="entry name" value="Aminotrans_3"/>
</dbReference>
<dbReference type="InterPro" id="IPR049704">
    <property type="entry name" value="Aminotrans_3_PPA_site"/>
</dbReference>
<dbReference type="EMBL" id="JAIFTH010000991">
    <property type="protein sequence ID" value="KAG9508770.1"/>
    <property type="molecule type" value="Genomic_DNA"/>
</dbReference>